<sequence>MQDNAYALIRPVRPEDIPGLLRIKRTLRQLCGEASPQTLHRLDPQGFLVAVTDAGELCGGCSISILSDSVATVGFWCVRPELRHSSLPEQLLRAALRRAGGRNVILRSDGCTVRELQRVELFPRVGRWLFHKVGPALPCLEALPEKVEGVRVKDFNAYTHADPVGSYATDVLKMPMHHYLSALSKQPGVVFKVAFERKAVCGMGTIERDVGGCALVRHLMANGLREAHLLLRSLLVEFPPATSVGVCMVATGKRFPATESGPSEGQGGRDHPTFFYEPLGLQYVSTMLMAFTKREPAIDYNRLFALYAVCSVFVFVIFFLQV</sequence>
<evidence type="ECO:0000313" key="2">
    <source>
        <dbReference type="Proteomes" id="UP000821865"/>
    </source>
</evidence>
<protein>
    <submittedName>
        <fullName evidence="1">Uncharacterized protein</fullName>
    </submittedName>
</protein>
<gene>
    <name evidence="1" type="ORF">HPB49_022863</name>
</gene>
<keyword evidence="2" id="KW-1185">Reference proteome</keyword>
<evidence type="ECO:0000313" key="1">
    <source>
        <dbReference type="EMBL" id="KAH7967118.1"/>
    </source>
</evidence>
<organism evidence="1 2">
    <name type="scientific">Dermacentor silvarum</name>
    <name type="common">Tick</name>
    <dbReference type="NCBI Taxonomy" id="543639"/>
    <lineage>
        <taxon>Eukaryota</taxon>
        <taxon>Metazoa</taxon>
        <taxon>Ecdysozoa</taxon>
        <taxon>Arthropoda</taxon>
        <taxon>Chelicerata</taxon>
        <taxon>Arachnida</taxon>
        <taxon>Acari</taxon>
        <taxon>Parasitiformes</taxon>
        <taxon>Ixodida</taxon>
        <taxon>Ixodoidea</taxon>
        <taxon>Ixodidae</taxon>
        <taxon>Rhipicephalinae</taxon>
        <taxon>Dermacentor</taxon>
    </lineage>
</organism>
<comment type="caution">
    <text evidence="1">The sequence shown here is derived from an EMBL/GenBank/DDBJ whole genome shotgun (WGS) entry which is preliminary data.</text>
</comment>
<reference evidence="1" key="1">
    <citation type="submission" date="2020-05" db="EMBL/GenBank/DDBJ databases">
        <title>Large-scale comparative analyses of tick genomes elucidate their genetic diversity and vector capacities.</title>
        <authorList>
            <person name="Jia N."/>
            <person name="Wang J."/>
            <person name="Shi W."/>
            <person name="Du L."/>
            <person name="Sun Y."/>
            <person name="Zhan W."/>
            <person name="Jiang J."/>
            <person name="Wang Q."/>
            <person name="Zhang B."/>
            <person name="Ji P."/>
            <person name="Sakyi L.B."/>
            <person name="Cui X."/>
            <person name="Yuan T."/>
            <person name="Jiang B."/>
            <person name="Yang W."/>
            <person name="Lam T.T.-Y."/>
            <person name="Chang Q."/>
            <person name="Ding S."/>
            <person name="Wang X."/>
            <person name="Zhu J."/>
            <person name="Ruan X."/>
            <person name="Zhao L."/>
            <person name="Wei J."/>
            <person name="Que T."/>
            <person name="Du C."/>
            <person name="Cheng J."/>
            <person name="Dai P."/>
            <person name="Han X."/>
            <person name="Huang E."/>
            <person name="Gao Y."/>
            <person name="Liu J."/>
            <person name="Shao H."/>
            <person name="Ye R."/>
            <person name="Li L."/>
            <person name="Wei W."/>
            <person name="Wang X."/>
            <person name="Wang C."/>
            <person name="Yang T."/>
            <person name="Huo Q."/>
            <person name="Li W."/>
            <person name="Guo W."/>
            <person name="Chen H."/>
            <person name="Zhou L."/>
            <person name="Ni X."/>
            <person name="Tian J."/>
            <person name="Zhou Y."/>
            <person name="Sheng Y."/>
            <person name="Liu T."/>
            <person name="Pan Y."/>
            <person name="Xia L."/>
            <person name="Li J."/>
            <person name="Zhao F."/>
            <person name="Cao W."/>
        </authorList>
    </citation>
    <scope>NUCLEOTIDE SEQUENCE</scope>
    <source>
        <strain evidence="1">Dsil-2018</strain>
    </source>
</reference>
<dbReference type="EMBL" id="CM023471">
    <property type="protein sequence ID" value="KAH7967118.1"/>
    <property type="molecule type" value="Genomic_DNA"/>
</dbReference>
<accession>A0ACB8DGL1</accession>
<proteinExistence type="predicted"/>
<dbReference type="Proteomes" id="UP000821865">
    <property type="component" value="Chromosome 2"/>
</dbReference>
<name>A0ACB8DGL1_DERSI</name>